<dbReference type="Proteomes" id="UP000789702">
    <property type="component" value="Unassembled WGS sequence"/>
</dbReference>
<organism evidence="1 2">
    <name type="scientific">Dentiscutata heterogama</name>
    <dbReference type="NCBI Taxonomy" id="1316150"/>
    <lineage>
        <taxon>Eukaryota</taxon>
        <taxon>Fungi</taxon>
        <taxon>Fungi incertae sedis</taxon>
        <taxon>Mucoromycota</taxon>
        <taxon>Glomeromycotina</taxon>
        <taxon>Glomeromycetes</taxon>
        <taxon>Diversisporales</taxon>
        <taxon>Gigasporaceae</taxon>
        <taxon>Dentiscutata</taxon>
    </lineage>
</organism>
<comment type="caution">
    <text evidence="1">The sequence shown here is derived from an EMBL/GenBank/DDBJ whole genome shotgun (WGS) entry which is preliminary data.</text>
</comment>
<keyword evidence="2" id="KW-1185">Reference proteome</keyword>
<protein>
    <submittedName>
        <fullName evidence="1">3124_t:CDS:1</fullName>
    </submittedName>
</protein>
<dbReference type="EMBL" id="CAJVPU010006375">
    <property type="protein sequence ID" value="CAG8560347.1"/>
    <property type="molecule type" value="Genomic_DNA"/>
</dbReference>
<name>A0ACA9LYV2_9GLOM</name>
<feature type="non-terminal residue" evidence="1">
    <location>
        <position position="1"/>
    </location>
</feature>
<gene>
    <name evidence="1" type="ORF">DHETER_LOCUS5617</name>
</gene>
<accession>A0ACA9LYV2</accession>
<proteinExistence type="predicted"/>
<reference evidence="1" key="1">
    <citation type="submission" date="2021-06" db="EMBL/GenBank/DDBJ databases">
        <authorList>
            <person name="Kallberg Y."/>
            <person name="Tangrot J."/>
            <person name="Rosling A."/>
        </authorList>
    </citation>
    <scope>NUCLEOTIDE SEQUENCE</scope>
    <source>
        <strain evidence="1">IL203A</strain>
    </source>
</reference>
<evidence type="ECO:0000313" key="1">
    <source>
        <dbReference type="EMBL" id="CAG8560347.1"/>
    </source>
</evidence>
<sequence length="394" mass="44201">AWSLYKSKPKEKTGLLNKLDNVKYNKSNDIGIGSSRSNNKTLTTSSKGASSSGLNNELSITSRKGNIDSSQTNKPLVGDALEFPIIIDCDDEKHFKDGDREFPILKALPSDSEDDVEPSNKKFKSVKVEDDSLGDFIPIEPLTVSDLNEPERVFIRSDFTSNSIYELDGRNLHEVKNLQEIRNFLVSTVQVKMKKLRNSTKKIISSKKQSEIDQFIKLNRYVKDIKGLRTDLPPIPPIADPLFSQMSTGYHSFNYQWEALEYLGDRVLTSCLLKFAKSRYGSKYCSKEIKKGVSVMATNKILAAYTVTLGLHNLNRMELPVIVKLHADAFEAYFGAYYLACGELATCGYLESLMTPLFDLIVPHIASGHAISSTCDIASKYFSMPWMVDSDRLK</sequence>
<evidence type="ECO:0000313" key="2">
    <source>
        <dbReference type="Proteomes" id="UP000789702"/>
    </source>
</evidence>